<dbReference type="Pfam" id="PF13360">
    <property type="entry name" value="PQQ_2"/>
    <property type="match status" value="2"/>
</dbReference>
<reference evidence="2 3" key="1">
    <citation type="submission" date="2015-10" db="EMBL/GenBank/DDBJ databases">
        <title>Draft genome sequence of Streptomyces corchorusii DSM 40340, type strain for the species Streptomyces corchorusii.</title>
        <authorList>
            <person name="Ruckert C."/>
            <person name="Winkler A."/>
            <person name="Kalinowski J."/>
            <person name="Kampfer P."/>
            <person name="Glaeser S."/>
        </authorList>
    </citation>
    <scope>NUCLEOTIDE SEQUENCE [LARGE SCALE GENOMIC DNA]</scope>
    <source>
        <strain evidence="2 3">DSM 40340</strain>
    </source>
</reference>
<dbReference type="PANTHER" id="PTHR34512">
    <property type="entry name" value="CELL SURFACE PROTEIN"/>
    <property type="match status" value="1"/>
</dbReference>
<dbReference type="Gene3D" id="2.130.10.10">
    <property type="entry name" value="YVTN repeat-like/Quinoprotein amine dehydrogenase"/>
    <property type="match status" value="2"/>
</dbReference>
<dbReference type="InterPro" id="IPR011047">
    <property type="entry name" value="Quinoprotein_ADH-like_sf"/>
</dbReference>
<dbReference type="AlphaFoldDB" id="A0A101PPP2"/>
<evidence type="ECO:0000259" key="1">
    <source>
        <dbReference type="Pfam" id="PF13360"/>
    </source>
</evidence>
<organism evidence="2 3">
    <name type="scientific">Streptomyces corchorusii</name>
    <name type="common">Streptomyces chibaensis</name>
    <dbReference type="NCBI Taxonomy" id="1903"/>
    <lineage>
        <taxon>Bacteria</taxon>
        <taxon>Bacillati</taxon>
        <taxon>Actinomycetota</taxon>
        <taxon>Actinomycetes</taxon>
        <taxon>Kitasatosporales</taxon>
        <taxon>Streptomycetaceae</taxon>
        <taxon>Streptomyces</taxon>
    </lineage>
</organism>
<accession>A0A101PPP2</accession>
<proteinExistence type="predicted"/>
<dbReference type="PANTHER" id="PTHR34512:SF30">
    <property type="entry name" value="OUTER MEMBRANE PROTEIN ASSEMBLY FACTOR BAMB"/>
    <property type="match status" value="1"/>
</dbReference>
<dbReference type="InterPro" id="IPR018391">
    <property type="entry name" value="PQQ_b-propeller_rpt"/>
</dbReference>
<dbReference type="Proteomes" id="UP000053398">
    <property type="component" value="Unassembled WGS sequence"/>
</dbReference>
<name>A0A101PPP2_STRCK</name>
<dbReference type="SUPFAM" id="SSF50998">
    <property type="entry name" value="Quinoprotein alcohol dehydrogenase-like"/>
    <property type="match status" value="2"/>
</dbReference>
<evidence type="ECO:0000313" key="2">
    <source>
        <dbReference type="EMBL" id="KUN15380.1"/>
    </source>
</evidence>
<evidence type="ECO:0000313" key="3">
    <source>
        <dbReference type="Proteomes" id="UP000053398"/>
    </source>
</evidence>
<dbReference type="InterPro" id="IPR002372">
    <property type="entry name" value="PQQ_rpt_dom"/>
</dbReference>
<keyword evidence="3" id="KW-1185">Reference proteome</keyword>
<gene>
    <name evidence="2" type="ORF">AQJ11_43365</name>
</gene>
<dbReference type="EMBL" id="LMWP01000072">
    <property type="protein sequence ID" value="KUN15380.1"/>
    <property type="molecule type" value="Genomic_DNA"/>
</dbReference>
<dbReference type="SMART" id="SM00564">
    <property type="entry name" value="PQQ"/>
    <property type="match status" value="5"/>
</dbReference>
<protein>
    <recommendedName>
        <fullName evidence="1">Pyrrolo-quinoline quinone repeat domain-containing protein</fullName>
    </recommendedName>
</protein>
<feature type="domain" description="Pyrrolo-quinoline quinone repeat" evidence="1">
    <location>
        <begin position="67"/>
        <end position="212"/>
    </location>
</feature>
<dbReference type="RefSeq" id="WP_059267154.1">
    <property type="nucleotide sequence ID" value="NZ_KQ948381.1"/>
</dbReference>
<dbReference type="InterPro" id="IPR015943">
    <property type="entry name" value="WD40/YVTN_repeat-like_dom_sf"/>
</dbReference>
<feature type="domain" description="Pyrrolo-quinoline quinone repeat" evidence="1">
    <location>
        <begin position="223"/>
        <end position="363"/>
    </location>
</feature>
<comment type="caution">
    <text evidence="2">The sequence shown here is derived from an EMBL/GenBank/DDBJ whole genome shotgun (WGS) entry which is preliminary data.</text>
</comment>
<sequence length="406" mass="42705">MPSSLPAGSPGLPADSSPLPAFRHDPVKSVLPGRGGGAFHWDREPAVCAHRRLTHDSAHLGQTVPVPVSSTPAVVAGVGVVVASDDGRLRFFDTGLGKVYWERRLDRSVYASLVVDQARRHVIVATTSGLITCFDLRGTLVWSRKAESPVFATPTVLPGADLLVVAAFHSRCLGLALGTGELVYDRPLPRPWSAAHGGVAAYRDPYASPVPAADDTAVLCSGEHVVALAADGTEVWRQEIGHPVKASPALLHETGRLAVCPVDGRCVLLDAKTGRPEAEVRLGAKITGSPAVSGDVLAVGTQLGTVTGLTSSGEMRWTSPQGAPRSYTSLTVLPDGNFVATAERGNIVCLAREDGRFLWESSQVLGLPDHEPALDITPIAAASGSMYAASYGGDLYQFLFQPCDEE</sequence>